<protein>
    <submittedName>
        <fullName evidence="2">Uncharacterized protein</fullName>
    </submittedName>
</protein>
<organism evidence="2 3">
    <name type="scientific">Bifidobacterium favimelis</name>
    <dbReference type="NCBI Taxonomy" id="3122979"/>
    <lineage>
        <taxon>Bacteria</taxon>
        <taxon>Bacillati</taxon>
        <taxon>Actinomycetota</taxon>
        <taxon>Actinomycetes</taxon>
        <taxon>Bifidobacteriales</taxon>
        <taxon>Bifidobacteriaceae</taxon>
        <taxon>Bifidobacterium</taxon>
    </lineage>
</organism>
<evidence type="ECO:0000313" key="2">
    <source>
        <dbReference type="EMBL" id="MEK0306432.1"/>
    </source>
</evidence>
<comment type="caution">
    <text evidence="2">The sequence shown here is derived from an EMBL/GenBank/DDBJ whole genome shotgun (WGS) entry which is preliminary data.</text>
</comment>
<dbReference type="RefSeq" id="WP_340468951.1">
    <property type="nucleotide sequence ID" value="NZ_JBANBB010000001.1"/>
</dbReference>
<keyword evidence="1" id="KW-0812">Transmembrane</keyword>
<accession>A0ABU8ZMG1</accession>
<sequence length="175" mass="18940">MPGYATAADDLHGIHPGPLLPQEGWLTAAALAGGVLALIFVCLIVFLLRRPAANSPSPAGGHDPRAPRQAWMDRVEAVVARHDKGVIDRDAAMEELAKIARGFASQAWNEDMSSRTLSEIMAHPRDQGNKRGLDLLRQTIDALYPPEFASPVSTGTTPTVREAADWVSSLIGRWR</sequence>
<name>A0ABU8ZMG1_9BIFI</name>
<evidence type="ECO:0000256" key="1">
    <source>
        <dbReference type="SAM" id="Phobius"/>
    </source>
</evidence>
<keyword evidence="1" id="KW-1133">Transmembrane helix</keyword>
<keyword evidence="1" id="KW-0472">Membrane</keyword>
<dbReference type="Proteomes" id="UP001373159">
    <property type="component" value="Unassembled WGS sequence"/>
</dbReference>
<keyword evidence="3" id="KW-1185">Reference proteome</keyword>
<evidence type="ECO:0000313" key="3">
    <source>
        <dbReference type="Proteomes" id="UP001373159"/>
    </source>
</evidence>
<dbReference type="EMBL" id="JBANBB010000001">
    <property type="protein sequence ID" value="MEK0306432.1"/>
    <property type="molecule type" value="Genomic_DNA"/>
</dbReference>
<feature type="transmembrane region" description="Helical" evidence="1">
    <location>
        <begin position="25"/>
        <end position="48"/>
    </location>
</feature>
<reference evidence="2 3" key="1">
    <citation type="submission" date="2024-02" db="EMBL/GenBank/DDBJ databases">
        <title>Bifidobacterium honeyensis sp. nov., isolated from the comb honey.</title>
        <authorList>
            <person name="Liu W."/>
            <person name="Li Y."/>
        </authorList>
    </citation>
    <scope>NUCLEOTIDE SEQUENCE [LARGE SCALE GENOMIC DNA]</scope>
    <source>
        <strain evidence="2 3">IMAU50988</strain>
    </source>
</reference>
<gene>
    <name evidence="2" type="ORF">V8P97_02970</name>
</gene>
<proteinExistence type="predicted"/>